<dbReference type="CDD" id="cd02966">
    <property type="entry name" value="TlpA_like_family"/>
    <property type="match status" value="1"/>
</dbReference>
<dbReference type="RefSeq" id="WP_146787344.1">
    <property type="nucleotide sequence ID" value="NZ_CP042434.1"/>
</dbReference>
<protein>
    <submittedName>
        <fullName evidence="6">TlpA family protein disulfide reductase</fullName>
    </submittedName>
</protein>
<dbReference type="OrthoDB" id="793244at2"/>
<dbReference type="PROSITE" id="PS51352">
    <property type="entry name" value="THIOREDOXIN_2"/>
    <property type="match status" value="1"/>
</dbReference>
<evidence type="ECO:0000259" key="5">
    <source>
        <dbReference type="PROSITE" id="PS51352"/>
    </source>
</evidence>
<dbReference type="InterPro" id="IPR036249">
    <property type="entry name" value="Thioredoxin-like_sf"/>
</dbReference>
<evidence type="ECO:0000256" key="4">
    <source>
        <dbReference type="ARBA" id="ARBA00023284"/>
    </source>
</evidence>
<dbReference type="KEGG" id="agi:FSB73_22025"/>
<dbReference type="Proteomes" id="UP000321291">
    <property type="component" value="Chromosome"/>
</dbReference>
<dbReference type="GO" id="GO:0017004">
    <property type="term" value="P:cytochrome complex assembly"/>
    <property type="evidence" value="ECO:0007669"/>
    <property type="project" value="UniProtKB-KW"/>
</dbReference>
<keyword evidence="7" id="KW-1185">Reference proteome</keyword>
<evidence type="ECO:0000256" key="3">
    <source>
        <dbReference type="ARBA" id="ARBA00023157"/>
    </source>
</evidence>
<accession>A0A5B8VT56</accession>
<comment type="subcellular location">
    <subcellularLocation>
        <location evidence="1">Cell envelope</location>
    </subcellularLocation>
</comment>
<dbReference type="Gene3D" id="3.40.30.10">
    <property type="entry name" value="Glutaredoxin"/>
    <property type="match status" value="1"/>
</dbReference>
<dbReference type="EMBL" id="CP042434">
    <property type="protein sequence ID" value="QEC73946.1"/>
    <property type="molecule type" value="Genomic_DNA"/>
</dbReference>
<dbReference type="AlphaFoldDB" id="A0A5B8VT56"/>
<dbReference type="InterPro" id="IPR013766">
    <property type="entry name" value="Thioredoxin_domain"/>
</dbReference>
<organism evidence="6 7">
    <name type="scientific">Arachidicoccus ginsenosidivorans</name>
    <dbReference type="NCBI Taxonomy" id="496057"/>
    <lineage>
        <taxon>Bacteria</taxon>
        <taxon>Pseudomonadati</taxon>
        <taxon>Bacteroidota</taxon>
        <taxon>Chitinophagia</taxon>
        <taxon>Chitinophagales</taxon>
        <taxon>Chitinophagaceae</taxon>
        <taxon>Arachidicoccus</taxon>
    </lineage>
</organism>
<feature type="domain" description="Thioredoxin" evidence="5">
    <location>
        <begin position="27"/>
        <end position="175"/>
    </location>
</feature>
<gene>
    <name evidence="6" type="ORF">FSB73_22025</name>
</gene>
<dbReference type="PANTHER" id="PTHR42852:SF6">
    <property type="entry name" value="THIOL:DISULFIDE INTERCHANGE PROTEIN DSBE"/>
    <property type="match status" value="1"/>
</dbReference>
<dbReference type="PANTHER" id="PTHR42852">
    <property type="entry name" value="THIOL:DISULFIDE INTERCHANGE PROTEIN DSBE"/>
    <property type="match status" value="1"/>
</dbReference>
<dbReference type="InterPro" id="IPR050553">
    <property type="entry name" value="Thioredoxin_ResA/DsbE_sf"/>
</dbReference>
<evidence type="ECO:0000313" key="6">
    <source>
        <dbReference type="EMBL" id="QEC73946.1"/>
    </source>
</evidence>
<keyword evidence="4" id="KW-0676">Redox-active center</keyword>
<proteinExistence type="predicted"/>
<evidence type="ECO:0000256" key="2">
    <source>
        <dbReference type="ARBA" id="ARBA00022748"/>
    </source>
</evidence>
<evidence type="ECO:0000256" key="1">
    <source>
        <dbReference type="ARBA" id="ARBA00004196"/>
    </source>
</evidence>
<dbReference type="SUPFAM" id="SSF52833">
    <property type="entry name" value="Thioredoxin-like"/>
    <property type="match status" value="1"/>
</dbReference>
<sequence length="204" mass="23488">MKKLLCLIGGAMLAMSAQSQKISIKPFDINDRIPDLPLTNVINYQDTVASLSSFSNKLIILDFWTTHCGPCIAMFPKEEALQKANAGKLQFILVTFDGTEKVNKFFHTWDSTHNMHLSMPIVTHDRLLRRLFKFKYIPHYVWISPNGKVLAQTSDKFINQATITDILNQIDTEHARMKKQNWPANMYGFPRPKFDFLKILKIAE</sequence>
<keyword evidence="3" id="KW-1015">Disulfide bond</keyword>
<dbReference type="InterPro" id="IPR013740">
    <property type="entry name" value="Redoxin"/>
</dbReference>
<dbReference type="Pfam" id="PF08534">
    <property type="entry name" value="Redoxin"/>
    <property type="match status" value="1"/>
</dbReference>
<dbReference type="GO" id="GO:0030313">
    <property type="term" value="C:cell envelope"/>
    <property type="evidence" value="ECO:0007669"/>
    <property type="project" value="UniProtKB-SubCell"/>
</dbReference>
<evidence type="ECO:0000313" key="7">
    <source>
        <dbReference type="Proteomes" id="UP000321291"/>
    </source>
</evidence>
<keyword evidence="2" id="KW-0201">Cytochrome c-type biogenesis</keyword>
<reference evidence="6 7" key="1">
    <citation type="journal article" date="2017" name="Int. J. Syst. Evol. Microbiol.">
        <title>Arachidicoccus ginsenosidivorans sp. nov., with ginsenoside-converting activity isolated from ginseng cultivating soil.</title>
        <authorList>
            <person name="Siddiqi M.Z."/>
            <person name="Aslam Z."/>
            <person name="Im W.T."/>
        </authorList>
    </citation>
    <scope>NUCLEOTIDE SEQUENCE [LARGE SCALE GENOMIC DNA]</scope>
    <source>
        <strain evidence="6 7">Gsoil 809</strain>
    </source>
</reference>
<name>A0A5B8VT56_9BACT</name>
<dbReference type="GO" id="GO:0016491">
    <property type="term" value="F:oxidoreductase activity"/>
    <property type="evidence" value="ECO:0007669"/>
    <property type="project" value="InterPro"/>
</dbReference>